<reference evidence="3 4" key="1">
    <citation type="journal article" date="2021" name="Genome Biol.">
        <title>AFLAP: assembly-free linkage analysis pipeline using k-mers from genome sequencing data.</title>
        <authorList>
            <person name="Fletcher K."/>
            <person name="Zhang L."/>
            <person name="Gil J."/>
            <person name="Han R."/>
            <person name="Cavanaugh K."/>
            <person name="Michelmore R."/>
        </authorList>
    </citation>
    <scope>NUCLEOTIDE SEQUENCE [LARGE SCALE GENOMIC DNA]</scope>
    <source>
        <strain evidence="3 4">SF5</strain>
    </source>
</reference>
<dbReference type="GO" id="GO:0000463">
    <property type="term" value="P:maturation of LSU-rRNA from tricistronic rRNA transcript (SSU-rRNA, 5.8S rRNA, LSU-rRNA)"/>
    <property type="evidence" value="ECO:0007669"/>
    <property type="project" value="TreeGrafter"/>
</dbReference>
<accession>A0A976FL91</accession>
<dbReference type="OrthoDB" id="72892at2759"/>
<feature type="domain" description="URB1 N-terminal" evidence="1">
    <location>
        <begin position="84"/>
        <end position="397"/>
    </location>
</feature>
<dbReference type="GO" id="GO:0000466">
    <property type="term" value="P:maturation of 5.8S rRNA from tricistronic rRNA transcript (SSU-rRNA, 5.8S rRNA, LSU-rRNA)"/>
    <property type="evidence" value="ECO:0007669"/>
    <property type="project" value="TreeGrafter"/>
</dbReference>
<protein>
    <submittedName>
        <fullName evidence="3">Uncharacterized protein</fullName>
    </submittedName>
</protein>
<dbReference type="InterPro" id="IPR039844">
    <property type="entry name" value="URB1"/>
</dbReference>
<keyword evidence="4" id="KW-1185">Reference proteome</keyword>
<organism evidence="3 4">
    <name type="scientific">Bremia lactucae</name>
    <name type="common">Lettuce downy mildew</name>
    <dbReference type="NCBI Taxonomy" id="4779"/>
    <lineage>
        <taxon>Eukaryota</taxon>
        <taxon>Sar</taxon>
        <taxon>Stramenopiles</taxon>
        <taxon>Oomycota</taxon>
        <taxon>Peronosporomycetes</taxon>
        <taxon>Peronosporales</taxon>
        <taxon>Peronosporaceae</taxon>
        <taxon>Bremia</taxon>
    </lineage>
</organism>
<name>A0A976FL91_BRELC</name>
<comment type="caution">
    <text evidence="3">The sequence shown here is derived from an EMBL/GenBank/DDBJ whole genome shotgun (WGS) entry which is preliminary data.</text>
</comment>
<evidence type="ECO:0000259" key="1">
    <source>
        <dbReference type="Pfam" id="PF11707"/>
    </source>
</evidence>
<dbReference type="Pfam" id="PF16201">
    <property type="entry name" value="NopRA1"/>
    <property type="match status" value="1"/>
</dbReference>
<dbReference type="InterPro" id="IPR016024">
    <property type="entry name" value="ARM-type_fold"/>
</dbReference>
<dbReference type="KEGG" id="blac:94348067"/>
<dbReference type="InterPro" id="IPR032436">
    <property type="entry name" value="URB1_C"/>
</dbReference>
<evidence type="ECO:0000313" key="3">
    <source>
        <dbReference type="EMBL" id="TDH68935.1"/>
    </source>
</evidence>
<dbReference type="SUPFAM" id="SSF48371">
    <property type="entry name" value="ARM repeat"/>
    <property type="match status" value="1"/>
</dbReference>
<dbReference type="Pfam" id="PF11707">
    <property type="entry name" value="Npa1"/>
    <property type="match status" value="1"/>
</dbReference>
<dbReference type="RefSeq" id="XP_067818434.1">
    <property type="nucleotide sequence ID" value="XM_067962396.1"/>
</dbReference>
<dbReference type="Proteomes" id="UP000294530">
    <property type="component" value="Unassembled WGS sequence"/>
</dbReference>
<gene>
    <name evidence="3" type="ORF">CCR75_004310</name>
</gene>
<sequence>MAALRELLLAVERDCHPLDDALLSFSHSLCLSPAVNTVDISQNTAESSSSLSLQFLCIHPQCELLLRVWPDQHGAGSRWEKRESFAIYFHVMTHLLQTQQQHDFTQAEAMALRMVHEKTPQLEKVLSWSDKPLIIFRALELLEALARVSGTAARELVRLFDFQSSAFVVLSTRRWKSPELLDSGEQAVAIPFQIRKAYVNLVLVLTACPDTSVQRFVMKDGGMTTSLYKSMDGDTAEELISIFQQLENLVLLNPQVEHKSKLVVYNATCVHQLVALLHTGDNDTIRDTALRVLQSLLSSDCALYVVPSKQALRLFYAKAASSNVLLTETSTTSSEEAYALKVIRNAIGTIGINELIRSAHAQALIQQILNKYPGFLSEYLSTLSIQLEPKPVYRWFCMVSILKQLLSYSLDGAVRELSNQGAATFWCSPHSLASWLIAPGNYRKELSRCIQHTNHLVIYSSLSVIKAILKRYVQLAPAFESLKIAPQVQSELRFLLPSPEALVSLLLKLCASSERRVALVYVRALTVFRLYFECLPVAMGEVKADFTKFLKWQLLYANVADQRMQRLTGGEMLQFLSVIDPTRLRMLFTNENFTSPSKLHQLLLFYVSTSSHTMQELAGSALHRTLLATDLFGHEVDDAYGCACVEVTCWLDSLKHSGSQDCAAFMDQLVHVVLNDPFVYVAECRRVVTEASTVVSLSPMSIALIVFLKARETGGISELLTYRRNPCVVAYAVRIIFELMPTSKYPQHFITLIASSNAFSAVNQAESSIHCDYTDVTLNGNNPSKKRKRSLKVNKTSDAFMWLQHYCQALVEKKRVSINFDINWITKARTRRGSTWHCCREMTTALVKMTPVEFAASWMQIVCDCNHSMDSINPVLHYLSARVDVDIVSLLLLSSKEQKDSTSTSISINALMTAIPMPLVFQHVLVSISSHEAKEQEVIMGIVSSMIHRRVQNQQVNASEAARICEQLLYFLSSSHVAFVTCGHDIFCMLLMQLLTLALVSKTPSKIVTRLFFKLQALVSSTSDSILKRQFQAVEVVAFRVYLSLVTERNTLILGIIPRLFHDASIPLIAILATFIPFSIGIAVLENLLRVQMEPNAQHVVLIAHVLASIARVTVDDTSEIHKKNVGLSYKLWQFLIRQSCRKQQLSLFTTGLKVVGLFGGVKAKIAMASIDTTLVPLVVEMAQTIAKRTEMLRIIIAAVQLSKETDDFPRVFVEHTVQRLMCEQNDRVKCEVVAVVFSVFARVVSPALRCIANGLIPACYERLFFCSQASYEAEIAILKHVSIDAALSGNTSIMYAPSGAIVQKLASTDCFEPLTSVQLLGLLVVLRSSDSHARADGSLLPLLVQSALFCLKKASAEKAEHDSKGISSDIRATLFLISWAVDKAIKHSMPDQQLKQVVLPQMIALRQVAEQSHDTFVYQGFVALTFELLRLVDLKADSQNETFVAHLEAVISHPCFICTLQNSCDDSARIRVLRVVAQLVSITSLYTRSLLQTLLRAYSMSLSPFDRCLRVLFNEFQAQNLDEITLLSFGYRFGASSIAASSTVSAHADLLEDSAWVLHGGLESSRIRATVEHFSLDRQISTAGDALMLIQDAASITSDCTLNLNEAYDPAFLIPMLAHFISSSVLSTAGIVQQGLLGLAIRATSSDCETMRQYAFGILAHVHELLQATIETTSSFAAGRQVHLLLDVFRRGVRHPLDQVPSIVTVFLNDALAVLLRPTHVLYAPVNHFLLARTAIDLADVPMFYTLFNSQAPLTFRQERSWLLHTLRRGIRNDADVQLLERRHVLPMLLSFYSSELMDTHTQPLITSILMAALRTRSGGLYLVSKAALLQWLAAQFVRHEAVALTKRATSAQLLSLMELLETALQESVWDELDAPQQHLTSLQAVGTFSAMHAACNAHQIDAMTDDVVAHKAANIADLIIRRANAVSPLELLTKAFGMLQHNTSALVSAEIVTRLLSRCVQQQRSLCYESWSVLLRKVTSVLVQWSATNCMAQQQQARLNLEQLKAILDEIPSLKQRLLPIAADSRMVCVPAIL</sequence>
<proteinExistence type="predicted"/>
<dbReference type="GeneID" id="94348067"/>
<dbReference type="InterPro" id="IPR021714">
    <property type="entry name" value="URB1_N"/>
</dbReference>
<dbReference type="PANTHER" id="PTHR13500">
    <property type="entry name" value="NUCLEOLAR PRERIBOSOMAL-ASSOCIATED PROTEIN 1"/>
    <property type="match status" value="1"/>
</dbReference>
<feature type="domain" description="URB1 C-terminal" evidence="2">
    <location>
        <begin position="1638"/>
        <end position="1833"/>
    </location>
</feature>
<dbReference type="EMBL" id="SHOA02000016">
    <property type="protein sequence ID" value="TDH68935.1"/>
    <property type="molecule type" value="Genomic_DNA"/>
</dbReference>
<evidence type="ECO:0000313" key="4">
    <source>
        <dbReference type="Proteomes" id="UP000294530"/>
    </source>
</evidence>
<evidence type="ECO:0000259" key="2">
    <source>
        <dbReference type="Pfam" id="PF16201"/>
    </source>
</evidence>
<dbReference type="PANTHER" id="PTHR13500:SF0">
    <property type="entry name" value="NUCLEOLAR PRE-RIBOSOMAL-ASSOCIATED PROTEIN 1"/>
    <property type="match status" value="1"/>
</dbReference>
<dbReference type="GO" id="GO:0005730">
    <property type="term" value="C:nucleolus"/>
    <property type="evidence" value="ECO:0007669"/>
    <property type="project" value="TreeGrafter"/>
</dbReference>